<proteinExistence type="predicted"/>
<organism evidence="1 2">
    <name type="scientific">Sphaerodactylus townsendi</name>
    <dbReference type="NCBI Taxonomy" id="933632"/>
    <lineage>
        <taxon>Eukaryota</taxon>
        <taxon>Metazoa</taxon>
        <taxon>Chordata</taxon>
        <taxon>Craniata</taxon>
        <taxon>Vertebrata</taxon>
        <taxon>Euteleostomi</taxon>
        <taxon>Lepidosauria</taxon>
        <taxon>Squamata</taxon>
        <taxon>Bifurcata</taxon>
        <taxon>Gekkota</taxon>
        <taxon>Sphaerodactylidae</taxon>
        <taxon>Sphaerodactylus</taxon>
    </lineage>
</organism>
<gene>
    <name evidence="1" type="ORF">K3G42_020854</name>
</gene>
<protein>
    <submittedName>
        <fullName evidence="1">Uncharacterized protein</fullName>
    </submittedName>
</protein>
<reference evidence="1" key="1">
    <citation type="submission" date="2021-08" db="EMBL/GenBank/DDBJ databases">
        <title>The first chromosome-level gecko genome reveals the dynamic sex chromosomes of Neotropical dwarf geckos (Sphaerodactylidae: Sphaerodactylus).</title>
        <authorList>
            <person name="Pinto B.J."/>
            <person name="Keating S.E."/>
            <person name="Gamble T."/>
        </authorList>
    </citation>
    <scope>NUCLEOTIDE SEQUENCE</scope>
    <source>
        <strain evidence="1">TG3544</strain>
    </source>
</reference>
<keyword evidence="2" id="KW-1185">Reference proteome</keyword>
<sequence length="307" mass="34274">MALTLETESQIYRSLRAVFGVAAHLVSLGFTIFVAVVARPGTSLFSWHPLLMSLAFSLLMTEALLAFSPESSLLRPFSRKTKIRFHWALQLLALICALLGMAFISYNKYINGKAHFATWHSLTGLLTVLYATMQCMGGLVLLYPKLMKNWTLAKLKLYHATSGLIGYLLGCASLMLGMCSLWFTTSVTGVSWYLSMLSPVLTSLVIMSQISDTANAHNVKPKFLEAPVSKQYFLPLKHLWKTNGNLSHSFWVNQVVERLGISLTRYFLPETIPYWTKMVVSIKVFDSLSAGQAVKRQEPAGSLMDDM</sequence>
<evidence type="ECO:0000313" key="2">
    <source>
        <dbReference type="Proteomes" id="UP000827872"/>
    </source>
</evidence>
<comment type="caution">
    <text evidence="1">The sequence shown here is derived from an EMBL/GenBank/DDBJ whole genome shotgun (WGS) entry which is preliminary data.</text>
</comment>
<accession>A0ACB8EIU0</accession>
<dbReference type="Proteomes" id="UP000827872">
    <property type="component" value="Linkage Group LG03"/>
</dbReference>
<dbReference type="EMBL" id="CM037616">
    <property type="protein sequence ID" value="KAH7992230.1"/>
    <property type="molecule type" value="Genomic_DNA"/>
</dbReference>
<evidence type="ECO:0000313" key="1">
    <source>
        <dbReference type="EMBL" id="KAH7992230.1"/>
    </source>
</evidence>
<name>A0ACB8EIU0_9SAUR</name>